<dbReference type="SMART" id="SM00333">
    <property type="entry name" value="TUDOR"/>
    <property type="match status" value="1"/>
</dbReference>
<evidence type="ECO:0000313" key="4">
    <source>
        <dbReference type="WBParaSite" id="EN70_6968"/>
    </source>
</evidence>
<name>A0A1I7VWF5_LOALO</name>
<evidence type="ECO:0000256" key="1">
    <source>
        <dbReference type="SAM" id="Coils"/>
    </source>
</evidence>
<sequence length="851" mass="95713">MAMKSVSSSVVAEEAKNDMSFVFAPFEVKLARKFTARITEKLADDIYLMRDTEQLSILYQYMVRPIKRLSPSMYLANAPGVACIARVARPFNLPRASRCRLYRALASQFNTEDGTCSAFLVDYGQHVVCDSFAIYDLCGQPSDVLKMPVAAFKFGIKEQNRNLQNLEVEKEYVVCIATFAVDGIYWGKIVEEAQPSATQKTCAAAANMEDIYCDYVKVKGTNMVVPSIEQSIQISKEKLREKNERLQVERKLFEMKKSKFEQDWTLQTLQLQFATILKRLDTISMPLTSAVAGTCSSFPNLTSLPIHAQSGQTPNTNWNPCSSFPTYQSWAQALGRNPSLSATLPNNLSLDPVMVQQLPPVYQNQQERLNIPTSASTQIMNPSSMRPSVGDFFETYNGSVPLITVPESIRPSSPTSTLASRSARICRFRPNDSEMLIIPTITSGDSNNNLQQREYMPGPLRKTQYGEPPIHVLNECYSIAGMGASADIQQQAPTKQYHQLENVGTRCAVRHIERGSESNDRLNAGGGGYLSTEPFSFCEAQEKALYVHRSRDRNGYLMHEGERQYAPAISHFTAATVCGVSGVVRGEGEDDRNMANPETANLSTIILNNGRSMETLKYKSYVPYIEVVEQTVYTVKRSDDDWSNQNWPLFFVQIQDDRLLDIIDQYLDCLTAIEPLPKEDIKLGTLCVSYCHAFQAMFRAVITAVYHTDVEVHYIDYGNYERVTYNDLHSISELVYSSKLVVPSRWPAMLIYGPRGWRRVSLSEMLRSTIGHKFFPSRRPGITRMHPAVGIPCILLDVNDIDIGLDISADNDILHFMSAVSCEKPFFKLKFLRKRTDGVMVVELVDSSDKP</sequence>
<protein>
    <submittedName>
        <fullName evidence="4">Tudor domain-containing protein</fullName>
    </submittedName>
</protein>
<feature type="coiled-coil region" evidence="1">
    <location>
        <begin position="229"/>
        <end position="263"/>
    </location>
</feature>
<dbReference type="SUPFAM" id="SSF63748">
    <property type="entry name" value="Tudor/PWWP/MBT"/>
    <property type="match status" value="1"/>
</dbReference>
<evidence type="ECO:0000313" key="3">
    <source>
        <dbReference type="Proteomes" id="UP000095285"/>
    </source>
</evidence>
<dbReference type="WBParaSite" id="EN70_6968">
    <property type="protein sequence ID" value="EN70_6968"/>
    <property type="gene ID" value="EN70_6968"/>
</dbReference>
<feature type="domain" description="Tudor" evidence="2">
    <location>
        <begin position="680"/>
        <end position="738"/>
    </location>
</feature>
<proteinExistence type="predicted"/>
<dbReference type="InterPro" id="IPR002999">
    <property type="entry name" value="Tudor"/>
</dbReference>
<dbReference type="Proteomes" id="UP000095285">
    <property type="component" value="Unassembled WGS sequence"/>
</dbReference>
<dbReference type="CDD" id="cd20379">
    <property type="entry name" value="Tudor_dTUD-like"/>
    <property type="match status" value="1"/>
</dbReference>
<dbReference type="Pfam" id="PF00567">
    <property type="entry name" value="TUDOR"/>
    <property type="match status" value="1"/>
</dbReference>
<keyword evidence="3" id="KW-1185">Reference proteome</keyword>
<accession>A0A1I7VWF5</accession>
<dbReference type="Gene3D" id="2.30.30.140">
    <property type="match status" value="1"/>
</dbReference>
<keyword evidence="1" id="KW-0175">Coiled coil</keyword>
<reference evidence="3" key="1">
    <citation type="submission" date="2012-04" db="EMBL/GenBank/DDBJ databases">
        <title>The Genome Sequence of Loa loa.</title>
        <authorList>
            <consortium name="The Broad Institute Genome Sequencing Platform"/>
            <consortium name="Broad Institute Genome Sequencing Center for Infectious Disease"/>
            <person name="Nutman T.B."/>
            <person name="Fink D.L."/>
            <person name="Russ C."/>
            <person name="Young S."/>
            <person name="Zeng Q."/>
            <person name="Gargeya S."/>
            <person name="Alvarado L."/>
            <person name="Berlin A."/>
            <person name="Chapman S.B."/>
            <person name="Chen Z."/>
            <person name="Freedman E."/>
            <person name="Gellesch M."/>
            <person name="Goldberg J."/>
            <person name="Griggs A."/>
            <person name="Gujja S."/>
            <person name="Heilman E.R."/>
            <person name="Heiman D."/>
            <person name="Howarth C."/>
            <person name="Mehta T."/>
            <person name="Neiman D."/>
            <person name="Pearson M."/>
            <person name="Roberts A."/>
            <person name="Saif S."/>
            <person name="Shea T."/>
            <person name="Shenoy N."/>
            <person name="Sisk P."/>
            <person name="Stolte C."/>
            <person name="Sykes S."/>
            <person name="White J."/>
            <person name="Yandava C."/>
            <person name="Haas B."/>
            <person name="Henn M.R."/>
            <person name="Nusbaum C."/>
            <person name="Birren B."/>
        </authorList>
    </citation>
    <scope>NUCLEOTIDE SEQUENCE [LARGE SCALE GENOMIC DNA]</scope>
</reference>
<organism evidence="3 4">
    <name type="scientific">Loa loa</name>
    <name type="common">Eye worm</name>
    <name type="synonym">Filaria loa</name>
    <dbReference type="NCBI Taxonomy" id="7209"/>
    <lineage>
        <taxon>Eukaryota</taxon>
        <taxon>Metazoa</taxon>
        <taxon>Ecdysozoa</taxon>
        <taxon>Nematoda</taxon>
        <taxon>Chromadorea</taxon>
        <taxon>Rhabditida</taxon>
        <taxon>Spirurina</taxon>
        <taxon>Spiruromorpha</taxon>
        <taxon>Filarioidea</taxon>
        <taxon>Onchocercidae</taxon>
        <taxon>Loa</taxon>
    </lineage>
</organism>
<dbReference type="PROSITE" id="PS50304">
    <property type="entry name" value="TUDOR"/>
    <property type="match status" value="1"/>
</dbReference>
<dbReference type="STRING" id="7209.A0A1I7VWF5"/>
<dbReference type="AlphaFoldDB" id="A0A1I7VWF5"/>
<evidence type="ECO:0000259" key="2">
    <source>
        <dbReference type="PROSITE" id="PS50304"/>
    </source>
</evidence>
<reference evidence="4" key="2">
    <citation type="submission" date="2016-11" db="UniProtKB">
        <authorList>
            <consortium name="WormBaseParasite"/>
        </authorList>
    </citation>
    <scope>IDENTIFICATION</scope>
</reference>